<dbReference type="OrthoDB" id="4490048at2759"/>
<reference evidence="2" key="1">
    <citation type="submission" date="2020-06" db="EMBL/GenBank/DDBJ databases">
        <title>Draft genome sequences of strains closely related to Aspergillus parafelis and Aspergillus hiratsukae.</title>
        <authorList>
            <person name="Dos Santos R.A.C."/>
            <person name="Rivero-Menendez O."/>
            <person name="Steenwyk J.L."/>
            <person name="Mead M.E."/>
            <person name="Goldman G.H."/>
            <person name="Alastruey-Izquierdo A."/>
            <person name="Rokas A."/>
        </authorList>
    </citation>
    <scope>NUCLEOTIDE SEQUENCE</scope>
    <source>
        <strain evidence="1">CNM-CM5793</strain>
        <strain evidence="2">CNM-CM6106</strain>
    </source>
</reference>
<dbReference type="Proteomes" id="UP000630445">
    <property type="component" value="Unassembled WGS sequence"/>
</dbReference>
<organism evidence="2 4">
    <name type="scientific">Aspergillus hiratsukae</name>
    <dbReference type="NCBI Taxonomy" id="1194566"/>
    <lineage>
        <taxon>Eukaryota</taxon>
        <taxon>Fungi</taxon>
        <taxon>Dikarya</taxon>
        <taxon>Ascomycota</taxon>
        <taxon>Pezizomycotina</taxon>
        <taxon>Eurotiomycetes</taxon>
        <taxon>Eurotiomycetidae</taxon>
        <taxon>Eurotiales</taxon>
        <taxon>Aspergillaceae</taxon>
        <taxon>Aspergillus</taxon>
        <taxon>Aspergillus subgen. Fumigati</taxon>
    </lineage>
</organism>
<protein>
    <recommendedName>
        <fullName evidence="5">F-box domain-containing protein</fullName>
    </recommendedName>
</protein>
<evidence type="ECO:0008006" key="5">
    <source>
        <dbReference type="Google" id="ProtNLM"/>
    </source>
</evidence>
<keyword evidence="3" id="KW-1185">Reference proteome</keyword>
<evidence type="ECO:0000313" key="3">
    <source>
        <dbReference type="Proteomes" id="UP000630445"/>
    </source>
</evidence>
<dbReference type="EMBL" id="JACBAF010001641">
    <property type="protein sequence ID" value="KAF7174191.1"/>
    <property type="molecule type" value="Genomic_DNA"/>
</dbReference>
<gene>
    <name evidence="1" type="ORF">CNMCM5793_007177</name>
    <name evidence="2" type="ORF">CNMCM6106_008327</name>
</gene>
<dbReference type="EMBL" id="JACBAD010001619">
    <property type="protein sequence ID" value="KAF7137113.1"/>
    <property type="molecule type" value="Genomic_DNA"/>
</dbReference>
<evidence type="ECO:0000313" key="4">
    <source>
        <dbReference type="Proteomes" id="UP000662466"/>
    </source>
</evidence>
<evidence type="ECO:0000313" key="1">
    <source>
        <dbReference type="EMBL" id="KAF7137113.1"/>
    </source>
</evidence>
<accession>A0A8H6QJD2</accession>
<dbReference type="Proteomes" id="UP000662466">
    <property type="component" value="Unassembled WGS sequence"/>
</dbReference>
<evidence type="ECO:0000313" key="2">
    <source>
        <dbReference type="EMBL" id="KAF7174191.1"/>
    </source>
</evidence>
<name>A0A8H6QJD2_9EURO</name>
<comment type="caution">
    <text evidence="2">The sequence shown here is derived from an EMBL/GenBank/DDBJ whole genome shotgun (WGS) entry which is preliminary data.</text>
</comment>
<dbReference type="AlphaFoldDB" id="A0A8H6QJD2"/>
<sequence>MAESTVSLLMNLPMEIHLLIVENADYTSKVSLHQTNQYFRAIVDVNPPGDAAQQVAFLKGYEQWRQSRIGARSITDVLPAWVSRAGDLAVTGAASVPNASASENAEFTGQFRGGEQHTIFGRRLRKHVDLSDALPILHAVKDESVFGFEIWCMVVRDSRISAYAKFPTHFVCHQFCTLDFLIHYALLICWEQAHPEQPLQPSAEPANEHPDRIEWSSEMDMEAEKNAQWVIL</sequence>
<proteinExistence type="predicted"/>